<dbReference type="AlphaFoldDB" id="A0AA86MDE0"/>
<feature type="domain" description="AttH" evidence="2">
    <location>
        <begin position="62"/>
        <end position="237"/>
    </location>
</feature>
<reference evidence="3 4" key="1">
    <citation type="submission" date="2023-10" db="EMBL/GenBank/DDBJ databases">
        <title>Complete Genome Sequence of Limnobacter thiooxidans CS-K2T, Isolated from freshwater lake sediments in Bavaria, Germany.</title>
        <authorList>
            <person name="Naruki M."/>
            <person name="Watanabe A."/>
            <person name="Warashina T."/>
            <person name="Morita T."/>
            <person name="Arakawa K."/>
        </authorList>
    </citation>
    <scope>NUCLEOTIDE SEQUENCE [LARGE SCALE GENOMIC DNA]</scope>
    <source>
        <strain evidence="3 4">CS-K2</strain>
    </source>
</reference>
<keyword evidence="4" id="KW-1185">Reference proteome</keyword>
<evidence type="ECO:0000313" key="3">
    <source>
        <dbReference type="EMBL" id="BET25856.1"/>
    </source>
</evidence>
<dbReference type="EMBL" id="AP028947">
    <property type="protein sequence ID" value="BET25856.1"/>
    <property type="molecule type" value="Genomic_DNA"/>
</dbReference>
<feature type="signal peptide" evidence="1">
    <location>
        <begin position="1"/>
        <end position="28"/>
    </location>
</feature>
<dbReference type="InterPro" id="IPR023374">
    <property type="entry name" value="AttH-like_dom_sf"/>
</dbReference>
<dbReference type="PANTHER" id="PTHR38591">
    <property type="entry name" value="HYDROLASE"/>
    <property type="match status" value="1"/>
</dbReference>
<dbReference type="Gene3D" id="2.40.370.10">
    <property type="entry name" value="AttH-like domain"/>
    <property type="match status" value="2"/>
</dbReference>
<evidence type="ECO:0000256" key="1">
    <source>
        <dbReference type="SAM" id="SignalP"/>
    </source>
</evidence>
<organism evidence="3 4">
    <name type="scientific">Limnobacter thiooxidans</name>
    <dbReference type="NCBI Taxonomy" id="131080"/>
    <lineage>
        <taxon>Bacteria</taxon>
        <taxon>Pseudomonadati</taxon>
        <taxon>Pseudomonadota</taxon>
        <taxon>Betaproteobacteria</taxon>
        <taxon>Burkholderiales</taxon>
        <taxon>Burkholderiaceae</taxon>
        <taxon>Limnobacter</taxon>
    </lineage>
</organism>
<dbReference type="Pfam" id="PF17186">
    <property type="entry name" value="Lipocalin_9"/>
    <property type="match status" value="1"/>
</dbReference>
<protein>
    <submittedName>
        <fullName evidence="3">Lipocalin-like domain-containing protein</fullName>
    </submittedName>
</protein>
<dbReference type="RefSeq" id="WP_338284855.1">
    <property type="nucleotide sequence ID" value="NZ_AP028947.1"/>
</dbReference>
<proteinExistence type="predicted"/>
<feature type="chain" id="PRO_5041637581" evidence="1">
    <location>
        <begin position="29"/>
        <end position="376"/>
    </location>
</feature>
<gene>
    <name evidence="3" type="ORF">RGQ30_13570</name>
</gene>
<dbReference type="PANTHER" id="PTHR38591:SF1">
    <property type="entry name" value="BLL1000 PROTEIN"/>
    <property type="match status" value="1"/>
</dbReference>
<evidence type="ECO:0000259" key="2">
    <source>
        <dbReference type="Pfam" id="PF07143"/>
    </source>
</evidence>
<dbReference type="InterPro" id="IPR010791">
    <property type="entry name" value="AttH_dom"/>
</dbReference>
<sequence>MKRRNILKAGLGLPVALPLSGWSGIARAAQPANTVTRQYAQPTPEVLPALPRDHGPHPDFRTEWWYFTGWFDSPALNKPLGVQITFFRSAPNVSTDNPSAFAPTQLLFAHAAVALPEKGKLEHTQIIRRAGTGGSTIKGNAQEVLNIQMPGWNLNSAQGDAWECTVQTPQLALNLRMEQTQTPWLQGRNGFSQKGPLPAQSSYYITLPHMKSSGTIRLDGKNIPVTGRFWMDHEWSSTVLAPNAQGWDWVGLHGDQGEALMAFQIRDRDPSKGAVWTHAALRNADGTVREFKQVKFEVMRRWKSTRTGIEYPVEQQLVLDGQAFSLAPLFDDQELDARASTGTLYWEGAVRVKSAGGSPWGKGYLEMTGYDRPMQL</sequence>
<evidence type="ECO:0000313" key="4">
    <source>
        <dbReference type="Proteomes" id="UP001329151"/>
    </source>
</evidence>
<dbReference type="Pfam" id="PF07143">
    <property type="entry name" value="CrtC"/>
    <property type="match status" value="1"/>
</dbReference>
<keyword evidence="1" id="KW-0732">Signal</keyword>
<name>A0AA86MDE0_9BURK</name>
<accession>A0AA86MDE0</accession>
<dbReference type="SUPFAM" id="SSF159245">
    <property type="entry name" value="AttH-like"/>
    <property type="match status" value="1"/>
</dbReference>
<dbReference type="Proteomes" id="UP001329151">
    <property type="component" value="Chromosome"/>
</dbReference>
<dbReference type="KEGG" id="lto:RGQ30_13570"/>